<evidence type="ECO:0000313" key="2">
    <source>
        <dbReference type="Proteomes" id="UP001219518"/>
    </source>
</evidence>
<sequence>MVTCIKDVQFQGSRNAGNDSGHHQDIRIQRRIWWLLMDGIPVPVSELSPRLAAVTPLVPESDFCEPVPHSTQDQLGIYQR</sequence>
<evidence type="ECO:0000313" key="1">
    <source>
        <dbReference type="EMBL" id="KAK3915648.1"/>
    </source>
</evidence>
<protein>
    <submittedName>
        <fullName evidence="1">Hal-like protein</fullName>
    </submittedName>
</protein>
<name>A0AAE1LDI0_9NEOP</name>
<gene>
    <name evidence="1" type="ORF">KUF71_024791</name>
</gene>
<comment type="caution">
    <text evidence="1">The sequence shown here is derived from an EMBL/GenBank/DDBJ whole genome shotgun (WGS) entry which is preliminary data.</text>
</comment>
<accession>A0AAE1LDI0</accession>
<dbReference type="Proteomes" id="UP001219518">
    <property type="component" value="Unassembled WGS sequence"/>
</dbReference>
<reference evidence="1" key="2">
    <citation type="journal article" date="2023" name="BMC Genomics">
        <title>Pest status, molecular evolution, and epigenetic factors derived from the genome assembly of Frankliniella fusca, a thysanopteran phytovirus vector.</title>
        <authorList>
            <person name="Catto M.A."/>
            <person name="Labadie P.E."/>
            <person name="Jacobson A.L."/>
            <person name="Kennedy G.G."/>
            <person name="Srinivasan R."/>
            <person name="Hunt B.G."/>
        </authorList>
    </citation>
    <scope>NUCLEOTIDE SEQUENCE</scope>
    <source>
        <strain evidence="1">PL_HMW_Pooled</strain>
    </source>
</reference>
<proteinExistence type="predicted"/>
<dbReference type="EMBL" id="JAHWGI010000443">
    <property type="protein sequence ID" value="KAK3915648.1"/>
    <property type="molecule type" value="Genomic_DNA"/>
</dbReference>
<organism evidence="1 2">
    <name type="scientific">Frankliniella fusca</name>
    <dbReference type="NCBI Taxonomy" id="407009"/>
    <lineage>
        <taxon>Eukaryota</taxon>
        <taxon>Metazoa</taxon>
        <taxon>Ecdysozoa</taxon>
        <taxon>Arthropoda</taxon>
        <taxon>Hexapoda</taxon>
        <taxon>Insecta</taxon>
        <taxon>Pterygota</taxon>
        <taxon>Neoptera</taxon>
        <taxon>Paraneoptera</taxon>
        <taxon>Thysanoptera</taxon>
        <taxon>Terebrantia</taxon>
        <taxon>Thripoidea</taxon>
        <taxon>Thripidae</taxon>
        <taxon>Frankliniella</taxon>
    </lineage>
</organism>
<keyword evidence="2" id="KW-1185">Reference proteome</keyword>
<dbReference type="AlphaFoldDB" id="A0AAE1LDI0"/>
<reference evidence="1" key="1">
    <citation type="submission" date="2021-07" db="EMBL/GenBank/DDBJ databases">
        <authorList>
            <person name="Catto M.A."/>
            <person name="Jacobson A."/>
            <person name="Kennedy G."/>
            <person name="Labadie P."/>
            <person name="Hunt B.G."/>
            <person name="Srinivasan R."/>
        </authorList>
    </citation>
    <scope>NUCLEOTIDE SEQUENCE</scope>
    <source>
        <strain evidence="1">PL_HMW_Pooled</strain>
        <tissue evidence="1">Head</tissue>
    </source>
</reference>